<dbReference type="SUPFAM" id="SSF53474">
    <property type="entry name" value="alpha/beta-Hydrolases"/>
    <property type="match status" value="1"/>
</dbReference>
<evidence type="ECO:0000256" key="1">
    <source>
        <dbReference type="SAM" id="SignalP"/>
    </source>
</evidence>
<reference evidence="2" key="1">
    <citation type="submission" date="2021-03" db="EMBL/GenBank/DDBJ databases">
        <title>Streptomyces strains.</title>
        <authorList>
            <person name="Lund M.B."/>
            <person name="Toerring T."/>
        </authorList>
    </citation>
    <scope>NUCLEOTIDE SEQUENCE</scope>
    <source>
        <strain evidence="2">JCM 4242</strain>
    </source>
</reference>
<dbReference type="PANTHER" id="PTHR32015:SF1">
    <property type="entry name" value="LIPASE"/>
    <property type="match status" value="1"/>
</dbReference>
<dbReference type="Proteomes" id="UP000664781">
    <property type="component" value="Unassembled WGS sequence"/>
</dbReference>
<gene>
    <name evidence="2" type="ORF">J1792_25355</name>
</gene>
<comment type="caution">
    <text evidence="2">The sequence shown here is derived from an EMBL/GenBank/DDBJ whole genome shotgun (WGS) entry which is preliminary data.</text>
</comment>
<dbReference type="GO" id="GO:0016042">
    <property type="term" value="P:lipid catabolic process"/>
    <property type="evidence" value="ECO:0007669"/>
    <property type="project" value="InterPro"/>
</dbReference>
<dbReference type="PANTHER" id="PTHR32015">
    <property type="entry name" value="FASTING INDUCED LIPASE"/>
    <property type="match status" value="1"/>
</dbReference>
<evidence type="ECO:0000313" key="2">
    <source>
        <dbReference type="EMBL" id="MBO0655974.1"/>
    </source>
</evidence>
<name>A0A939FRH3_9ACTN</name>
<keyword evidence="3" id="KW-1185">Reference proteome</keyword>
<dbReference type="AlphaFoldDB" id="A0A939FRH3"/>
<dbReference type="GO" id="GO:0016298">
    <property type="term" value="F:lipase activity"/>
    <property type="evidence" value="ECO:0007669"/>
    <property type="project" value="TreeGrafter"/>
</dbReference>
<feature type="signal peptide" evidence="1">
    <location>
        <begin position="1"/>
        <end position="26"/>
    </location>
</feature>
<dbReference type="RefSeq" id="WP_086570203.1">
    <property type="nucleotide sequence ID" value="NZ_JAFMOF010000004.1"/>
</dbReference>
<dbReference type="Pfam" id="PF01674">
    <property type="entry name" value="Lipase_2"/>
    <property type="match status" value="1"/>
</dbReference>
<feature type="chain" id="PRO_5037416358" evidence="1">
    <location>
        <begin position="27"/>
        <end position="228"/>
    </location>
</feature>
<accession>A0A939FRH3</accession>
<dbReference type="EMBL" id="JAFMOF010000004">
    <property type="protein sequence ID" value="MBO0655974.1"/>
    <property type="molecule type" value="Genomic_DNA"/>
</dbReference>
<dbReference type="InterPro" id="IPR029058">
    <property type="entry name" value="AB_hydrolase_fold"/>
</dbReference>
<dbReference type="Gene3D" id="3.40.50.1820">
    <property type="entry name" value="alpha/beta hydrolase"/>
    <property type="match status" value="1"/>
</dbReference>
<protein>
    <submittedName>
        <fullName evidence="2">Triacylglycerol lipase</fullName>
    </submittedName>
</protein>
<proteinExistence type="predicted"/>
<keyword evidence="1" id="KW-0732">Signal</keyword>
<dbReference type="InterPro" id="IPR002918">
    <property type="entry name" value="Lipase_EstA/Esterase_EstB"/>
</dbReference>
<sequence>MRRLLIAALSLVLSAVALGAAPPALAAGTPPDPVVFVHGANADPGVWGEMRADFVRAGYPEDRLAAWSYDTRQSTNEVLSGRLASYVDAVLARTGASRVDIVAHSLGSLPSRWYVKFGGGADKVGHWASLAGPNHGTTTAWACALWNQACKDMTPGSYVLTRLNSGDETPGATRYGTWSSPCDGVIVPVSSTELDGAVNTRAEGCPTHNGLLTDDTVSRQVRAFLTRP</sequence>
<evidence type="ECO:0000313" key="3">
    <source>
        <dbReference type="Proteomes" id="UP000664781"/>
    </source>
</evidence>
<organism evidence="2 3">
    <name type="scientific">Streptomyces triculaminicus</name>
    <dbReference type="NCBI Taxonomy" id="2816232"/>
    <lineage>
        <taxon>Bacteria</taxon>
        <taxon>Bacillati</taxon>
        <taxon>Actinomycetota</taxon>
        <taxon>Actinomycetes</taxon>
        <taxon>Kitasatosporales</taxon>
        <taxon>Streptomycetaceae</taxon>
        <taxon>Streptomyces</taxon>
    </lineage>
</organism>